<feature type="transmembrane region" description="Helical" evidence="1">
    <location>
        <begin position="46"/>
        <end position="69"/>
    </location>
</feature>
<evidence type="ECO:0008006" key="4">
    <source>
        <dbReference type="Google" id="ProtNLM"/>
    </source>
</evidence>
<keyword evidence="1" id="KW-0812">Transmembrane</keyword>
<protein>
    <recommendedName>
        <fullName evidence="4">NnrS family protein</fullName>
    </recommendedName>
</protein>
<dbReference type="Proteomes" id="UP000295023">
    <property type="component" value="Unassembled WGS sequence"/>
</dbReference>
<accession>A0A4R4D2A4</accession>
<sequence>MPRATLGHTGHPLAASPAMLAAWALLPLAALLRAFGPALLPGPLPYALAGAAWIAAFSLFLLAHGAMLLRPRADGKPG</sequence>
<dbReference type="EMBL" id="SKBM01000062">
    <property type="protein sequence ID" value="TCZ50971.1"/>
    <property type="molecule type" value="Genomic_DNA"/>
</dbReference>
<dbReference type="RefSeq" id="WP_132297747.1">
    <property type="nucleotide sequence ID" value="NZ_SKBM01000062.1"/>
</dbReference>
<keyword evidence="1" id="KW-0472">Membrane</keyword>
<evidence type="ECO:0000256" key="1">
    <source>
        <dbReference type="SAM" id="Phobius"/>
    </source>
</evidence>
<evidence type="ECO:0000313" key="2">
    <source>
        <dbReference type="EMBL" id="TCZ50971.1"/>
    </source>
</evidence>
<name>A0A4R4D2A4_9PROT</name>
<dbReference type="Pfam" id="PF05940">
    <property type="entry name" value="NnrS"/>
    <property type="match status" value="1"/>
</dbReference>
<organism evidence="2 3">
    <name type="scientific">Roseicella aquatilis</name>
    <dbReference type="NCBI Taxonomy" id="2527868"/>
    <lineage>
        <taxon>Bacteria</taxon>
        <taxon>Pseudomonadati</taxon>
        <taxon>Pseudomonadota</taxon>
        <taxon>Alphaproteobacteria</taxon>
        <taxon>Acetobacterales</taxon>
        <taxon>Roseomonadaceae</taxon>
        <taxon>Roseicella</taxon>
    </lineage>
</organism>
<dbReference type="AlphaFoldDB" id="A0A4R4D2A4"/>
<feature type="transmembrane region" description="Helical" evidence="1">
    <location>
        <begin position="20"/>
        <end position="40"/>
    </location>
</feature>
<keyword evidence="3" id="KW-1185">Reference proteome</keyword>
<proteinExistence type="predicted"/>
<dbReference type="InterPro" id="IPR010266">
    <property type="entry name" value="NnrS"/>
</dbReference>
<reference evidence="2 3" key="1">
    <citation type="submission" date="2019-03" db="EMBL/GenBank/DDBJ databases">
        <title>Paracraurococcus aquatilis NE82 genome sequence.</title>
        <authorList>
            <person name="Zhao Y."/>
            <person name="Du Z."/>
        </authorList>
    </citation>
    <scope>NUCLEOTIDE SEQUENCE [LARGE SCALE GENOMIC DNA]</scope>
    <source>
        <strain evidence="2 3">NE82</strain>
    </source>
</reference>
<keyword evidence="1" id="KW-1133">Transmembrane helix</keyword>
<comment type="caution">
    <text evidence="2">The sequence shown here is derived from an EMBL/GenBank/DDBJ whole genome shotgun (WGS) entry which is preliminary data.</text>
</comment>
<gene>
    <name evidence="2" type="ORF">EXY23_27170</name>
</gene>
<evidence type="ECO:0000313" key="3">
    <source>
        <dbReference type="Proteomes" id="UP000295023"/>
    </source>
</evidence>